<dbReference type="Proteomes" id="UP000318571">
    <property type="component" value="Chromosome 3"/>
</dbReference>
<feature type="non-terminal residue" evidence="2">
    <location>
        <position position="1"/>
    </location>
</feature>
<gene>
    <name evidence="2" type="ORF">TCAL_11757</name>
</gene>
<dbReference type="AlphaFoldDB" id="A0A553P7H5"/>
<evidence type="ECO:0000256" key="1">
    <source>
        <dbReference type="SAM" id="MobiDB-lite"/>
    </source>
</evidence>
<comment type="caution">
    <text evidence="2">The sequence shown here is derived from an EMBL/GenBank/DDBJ whole genome shotgun (WGS) entry which is preliminary data.</text>
</comment>
<evidence type="ECO:0000313" key="2">
    <source>
        <dbReference type="EMBL" id="TRY73637.1"/>
    </source>
</evidence>
<proteinExistence type="predicted"/>
<evidence type="ECO:0000313" key="3">
    <source>
        <dbReference type="Proteomes" id="UP000318571"/>
    </source>
</evidence>
<accession>A0A553P7H5</accession>
<feature type="non-terminal residue" evidence="2">
    <location>
        <position position="406"/>
    </location>
</feature>
<reference evidence="2 3" key="1">
    <citation type="journal article" date="2018" name="Nat. Ecol. Evol.">
        <title>Genomic signatures of mitonuclear coevolution across populations of Tigriopus californicus.</title>
        <authorList>
            <person name="Barreto F.S."/>
            <person name="Watson E.T."/>
            <person name="Lima T.G."/>
            <person name="Willett C.S."/>
            <person name="Edmands S."/>
            <person name="Li W."/>
            <person name="Burton R.S."/>
        </authorList>
    </citation>
    <scope>NUCLEOTIDE SEQUENCE [LARGE SCALE GENOMIC DNA]</scope>
    <source>
        <strain evidence="2 3">San Diego</strain>
    </source>
</reference>
<name>A0A553P7H5_TIGCA</name>
<sequence length="406" mass="46871">VELQNSGESEKVCLLDNAEEIRGFCGINSSRSIEKSAGCSGVSSNMHIYSQPNLNGQTESLNPQLKQEESHPSIYSPNQQMAAWSSSTMGRSTQSPYAVSRTASLCHAESYHSLQTYQQSILRRQDFLQRQVQLRTYESVSQSPIGCYGTLPSRRSAFKPPPQRQRYNELEEYARQYEDLNTRRMWHTRSGPCQSQPENHPRCPGYSEYQNVSEMQAQRALDPFPKNSMEPTPEFHRSSTLPRPPKAGEGFKRSAFENSRRFFNYMEAHKTQDPKVGYSTMSLPRKMPVKKLVSQFNSQIENQSSTTKPVCGTLTKRKQLPDLNMCDRRRSMQLAPTDQFNQGFERKLSMDEDIGRHARHYHKHLPRNLEEERQSVEKILEGWRSQVNQRHGEPLYSNLTELDPRR</sequence>
<feature type="region of interest" description="Disordered" evidence="1">
    <location>
        <begin position="229"/>
        <end position="251"/>
    </location>
</feature>
<keyword evidence="3" id="KW-1185">Reference proteome</keyword>
<organism evidence="2 3">
    <name type="scientific">Tigriopus californicus</name>
    <name type="common">Marine copepod</name>
    <dbReference type="NCBI Taxonomy" id="6832"/>
    <lineage>
        <taxon>Eukaryota</taxon>
        <taxon>Metazoa</taxon>
        <taxon>Ecdysozoa</taxon>
        <taxon>Arthropoda</taxon>
        <taxon>Crustacea</taxon>
        <taxon>Multicrustacea</taxon>
        <taxon>Hexanauplia</taxon>
        <taxon>Copepoda</taxon>
        <taxon>Harpacticoida</taxon>
        <taxon>Harpacticidae</taxon>
        <taxon>Tigriopus</taxon>
    </lineage>
</organism>
<dbReference type="EMBL" id="VCGU01000007">
    <property type="protein sequence ID" value="TRY73637.1"/>
    <property type="molecule type" value="Genomic_DNA"/>
</dbReference>
<protein>
    <submittedName>
        <fullName evidence="2">Uncharacterized protein</fullName>
    </submittedName>
</protein>